<dbReference type="InterPro" id="IPR007118">
    <property type="entry name" value="Expan_Lol_pI"/>
</dbReference>
<evidence type="ECO:0000256" key="5">
    <source>
        <dbReference type="ARBA" id="ARBA00023136"/>
    </source>
</evidence>
<evidence type="ECO:0000256" key="4">
    <source>
        <dbReference type="ARBA" id="ARBA00022729"/>
    </source>
</evidence>
<dbReference type="SUPFAM" id="SSF49590">
    <property type="entry name" value="PHL pollen allergen"/>
    <property type="match status" value="1"/>
</dbReference>
<evidence type="ECO:0000256" key="2">
    <source>
        <dbReference type="ARBA" id="ARBA00022512"/>
    </source>
</evidence>
<evidence type="ECO:0000259" key="8">
    <source>
        <dbReference type="PROSITE" id="PS50843"/>
    </source>
</evidence>
<feature type="domain" description="Expansin-like EG45" evidence="7">
    <location>
        <begin position="45"/>
        <end position="159"/>
    </location>
</feature>
<dbReference type="Pfam" id="PF01357">
    <property type="entry name" value="Expansin_C"/>
    <property type="match status" value="1"/>
</dbReference>
<dbReference type="CDD" id="cd22274">
    <property type="entry name" value="DPBB_EXPA_N"/>
    <property type="match status" value="1"/>
</dbReference>
<dbReference type="PRINTS" id="PR01225">
    <property type="entry name" value="EXPANSNFAMLY"/>
</dbReference>
<keyword evidence="6" id="KW-0961">Cell wall biogenesis/degradation</keyword>
<dbReference type="Proteomes" id="UP001210211">
    <property type="component" value="Unassembled WGS sequence"/>
</dbReference>
<evidence type="ECO:0000256" key="3">
    <source>
        <dbReference type="ARBA" id="ARBA00022525"/>
    </source>
</evidence>
<dbReference type="InterPro" id="IPR009009">
    <property type="entry name" value="RlpA-like_DPBB"/>
</dbReference>
<keyword evidence="10" id="KW-1185">Reference proteome</keyword>
<feature type="domain" description="Expansin-like CBD" evidence="8">
    <location>
        <begin position="169"/>
        <end position="248"/>
    </location>
</feature>
<keyword evidence="4 6" id="KW-0732">Signal</keyword>
<feature type="chain" id="PRO_5041773589" description="Expansin" evidence="6">
    <location>
        <begin position="23"/>
        <end position="254"/>
    </location>
</feature>
<dbReference type="AlphaFoldDB" id="A0AAD5ZAJ6"/>
<dbReference type="SMART" id="SM00837">
    <property type="entry name" value="DPBB_1"/>
    <property type="match status" value="1"/>
</dbReference>
<accession>A0AAD5ZAJ6</accession>
<reference evidence="9 10" key="1">
    <citation type="journal article" date="2022" name="Cell">
        <title>Repeat-based holocentromeres influence genome architecture and karyotype evolution.</title>
        <authorList>
            <person name="Hofstatter P.G."/>
            <person name="Thangavel G."/>
            <person name="Lux T."/>
            <person name="Neumann P."/>
            <person name="Vondrak T."/>
            <person name="Novak P."/>
            <person name="Zhang M."/>
            <person name="Costa L."/>
            <person name="Castellani M."/>
            <person name="Scott A."/>
            <person name="Toegelov H."/>
            <person name="Fuchs J."/>
            <person name="Mata-Sucre Y."/>
            <person name="Dias Y."/>
            <person name="Vanzela A.L.L."/>
            <person name="Huettel B."/>
            <person name="Almeida C.C.S."/>
            <person name="Simkova H."/>
            <person name="Souza G."/>
            <person name="Pedrosa-Harand A."/>
            <person name="Macas J."/>
            <person name="Mayer K.F.X."/>
            <person name="Houben A."/>
            <person name="Marques A."/>
        </authorList>
    </citation>
    <scope>NUCLEOTIDE SEQUENCE [LARGE SCALE GENOMIC DNA]</scope>
    <source>
        <strain evidence="9">RhyTen1mFocal</strain>
    </source>
</reference>
<organism evidence="9 10">
    <name type="scientific">Rhynchospora tenuis</name>
    <dbReference type="NCBI Taxonomy" id="198213"/>
    <lineage>
        <taxon>Eukaryota</taxon>
        <taxon>Viridiplantae</taxon>
        <taxon>Streptophyta</taxon>
        <taxon>Embryophyta</taxon>
        <taxon>Tracheophyta</taxon>
        <taxon>Spermatophyta</taxon>
        <taxon>Magnoliopsida</taxon>
        <taxon>Liliopsida</taxon>
        <taxon>Poales</taxon>
        <taxon>Cyperaceae</taxon>
        <taxon>Cyperoideae</taxon>
        <taxon>Rhynchosporeae</taxon>
        <taxon>Rhynchospora</taxon>
    </lineage>
</organism>
<dbReference type="InterPro" id="IPR002963">
    <property type="entry name" value="Expansin"/>
</dbReference>
<dbReference type="GO" id="GO:0016020">
    <property type="term" value="C:membrane"/>
    <property type="evidence" value="ECO:0007669"/>
    <property type="project" value="UniProtKB-SubCell"/>
</dbReference>
<keyword evidence="3 6" id="KW-0964">Secreted</keyword>
<feature type="signal peptide" evidence="6">
    <location>
        <begin position="1"/>
        <end position="22"/>
    </location>
</feature>
<dbReference type="PROSITE" id="PS50843">
    <property type="entry name" value="EXPANSIN_CBD"/>
    <property type="match status" value="1"/>
</dbReference>
<dbReference type="Gene3D" id="2.60.40.760">
    <property type="entry name" value="Expansin, cellulose-binding-like domain"/>
    <property type="match status" value="1"/>
</dbReference>
<evidence type="ECO:0000256" key="6">
    <source>
        <dbReference type="RuleBase" id="RU365023"/>
    </source>
</evidence>
<dbReference type="Gene3D" id="2.40.40.10">
    <property type="entry name" value="RlpA-like domain"/>
    <property type="match status" value="1"/>
</dbReference>
<dbReference type="InterPro" id="IPR036908">
    <property type="entry name" value="RlpA-like_sf"/>
</dbReference>
<name>A0AAD5ZAJ6_9POAL</name>
<keyword evidence="5" id="KW-0472">Membrane</keyword>
<dbReference type="GO" id="GO:0009664">
    <property type="term" value="P:plant-type cell wall organization"/>
    <property type="evidence" value="ECO:0007669"/>
    <property type="project" value="InterPro"/>
</dbReference>
<dbReference type="EMBL" id="JAMRDG010000002">
    <property type="protein sequence ID" value="KAJ3689992.1"/>
    <property type="molecule type" value="Genomic_DNA"/>
</dbReference>
<comment type="function">
    <text evidence="6">Causes loosening and extension of plant cell walls by disrupting non-covalent bonding between cellulose microfibrils and matrix glucans. No enzymatic activity has been found.</text>
</comment>
<evidence type="ECO:0000256" key="1">
    <source>
        <dbReference type="ARBA" id="ARBA00005392"/>
    </source>
</evidence>
<comment type="caution">
    <text evidence="9">The sequence shown here is derived from an EMBL/GenBank/DDBJ whole genome shotgun (WGS) entry which is preliminary data.</text>
</comment>
<keyword evidence="2 6" id="KW-0134">Cell wall</keyword>
<sequence>MSKFVKDLVILVVFFMHTLVDGFDTSWYPAHATFYGGADASGTMGGACGYGNLYTFGYGTNTVALSTALFNNGASCGQCFKITCDASGTQWCRWGTAVTVTATNFCPPNWALPSDNGGWCNPPRQHFDMAQPAFQQIAITTAGIVPVWYQRVSCSKSGGIRFTVNGQTWFNLVLVWNVGGAGSIQSMSMKGSSTGWQSMSRNWGANWQSNANLNGQSLSFMVTNTDWQTITYNDIAPSWWYFGQTFTNNYQNFW</sequence>
<dbReference type="InterPro" id="IPR007117">
    <property type="entry name" value="Expansin_CBD"/>
</dbReference>
<gene>
    <name evidence="9" type="ORF">LUZ61_019156</name>
</gene>
<evidence type="ECO:0000313" key="9">
    <source>
        <dbReference type="EMBL" id="KAJ3689992.1"/>
    </source>
</evidence>
<evidence type="ECO:0000313" key="10">
    <source>
        <dbReference type="Proteomes" id="UP001210211"/>
    </source>
</evidence>
<dbReference type="Pfam" id="PF03330">
    <property type="entry name" value="DPBB_1"/>
    <property type="match status" value="1"/>
</dbReference>
<dbReference type="PANTHER" id="PTHR31867">
    <property type="entry name" value="EXPANSIN-A15"/>
    <property type="match status" value="1"/>
</dbReference>
<comment type="similarity">
    <text evidence="1 6">Belongs to the expansin family. Expansin A subfamily.</text>
</comment>
<proteinExistence type="inferred from homology"/>
<protein>
    <recommendedName>
        <fullName evidence="6">Expansin</fullName>
    </recommendedName>
</protein>
<dbReference type="PROSITE" id="PS50842">
    <property type="entry name" value="EXPANSIN_EG45"/>
    <property type="match status" value="1"/>
</dbReference>
<dbReference type="SUPFAM" id="SSF50685">
    <property type="entry name" value="Barwin-like endoglucanases"/>
    <property type="match status" value="1"/>
</dbReference>
<comment type="subcellular location">
    <subcellularLocation>
        <location evidence="6">Secreted</location>
        <location evidence="6">Cell wall</location>
    </subcellularLocation>
    <subcellularLocation>
        <location evidence="6">Membrane</location>
        <topology evidence="6">Peripheral membrane protein</topology>
    </subcellularLocation>
</comment>
<dbReference type="InterPro" id="IPR007112">
    <property type="entry name" value="Expansin/allergen_DPBB_dom"/>
</dbReference>
<evidence type="ECO:0000259" key="7">
    <source>
        <dbReference type="PROSITE" id="PS50842"/>
    </source>
</evidence>
<dbReference type="InterPro" id="IPR036749">
    <property type="entry name" value="Expansin_CBD_sf"/>
</dbReference>
<dbReference type="FunFam" id="2.40.40.10:FF:000001">
    <property type="entry name" value="Expansin"/>
    <property type="match status" value="1"/>
</dbReference>
<dbReference type="PRINTS" id="PR01226">
    <property type="entry name" value="EXPANSIN"/>
</dbReference>
<dbReference type="GO" id="GO:0005576">
    <property type="term" value="C:extracellular region"/>
    <property type="evidence" value="ECO:0007669"/>
    <property type="project" value="InterPro"/>
</dbReference>